<evidence type="ECO:0000256" key="9">
    <source>
        <dbReference type="HAMAP-Rule" id="MF_00969"/>
    </source>
</evidence>
<dbReference type="Gene3D" id="3.40.50.300">
    <property type="entry name" value="P-loop containing nucleotide triphosphate hydrolases"/>
    <property type="match status" value="2"/>
</dbReference>
<dbReference type="EMBL" id="WKPO01000009">
    <property type="protein sequence ID" value="MSB48718.1"/>
    <property type="molecule type" value="Genomic_DNA"/>
</dbReference>
<dbReference type="GO" id="GO:0016787">
    <property type="term" value="F:hydrolase activity"/>
    <property type="evidence" value="ECO:0007669"/>
    <property type="project" value="UniProtKB-KW"/>
</dbReference>
<keyword evidence="5" id="KW-0347">Helicase</keyword>
<keyword evidence="1 9" id="KW-0963">Cytoplasm</keyword>
<dbReference type="InterPro" id="IPR004576">
    <property type="entry name" value="Mfd"/>
</dbReference>
<dbReference type="GO" id="GO:0003678">
    <property type="term" value="F:DNA helicase activity"/>
    <property type="evidence" value="ECO:0007669"/>
    <property type="project" value="TreeGrafter"/>
</dbReference>
<dbReference type="CDD" id="cd17991">
    <property type="entry name" value="DEXHc_TRCF"/>
    <property type="match status" value="1"/>
</dbReference>
<evidence type="ECO:0000256" key="4">
    <source>
        <dbReference type="ARBA" id="ARBA00022801"/>
    </source>
</evidence>
<dbReference type="AlphaFoldDB" id="A0A6I2RFX3"/>
<dbReference type="Pfam" id="PF02559">
    <property type="entry name" value="CarD_TRCF_RID"/>
    <property type="match status" value="1"/>
</dbReference>
<dbReference type="SUPFAM" id="SSF141259">
    <property type="entry name" value="CarD-like"/>
    <property type="match status" value="1"/>
</dbReference>
<dbReference type="RefSeq" id="WP_154274489.1">
    <property type="nucleotide sequence ID" value="NZ_WKPO01000009.1"/>
</dbReference>
<protein>
    <recommendedName>
        <fullName evidence="9">Transcription-repair-coupling factor</fullName>
        <shortName evidence="9">TRCF</shortName>
        <ecNumber evidence="9">3.6.4.-</ecNumber>
    </recommendedName>
</protein>
<comment type="function">
    <text evidence="9">Couples transcription and DNA repair by recognizing RNA polymerase (RNAP) stalled at DNA lesions. Mediates ATP-dependent release of RNAP and its truncated transcript from the DNA, and recruitment of nucleotide excision repair machinery to the damaged site.</text>
</comment>
<evidence type="ECO:0000313" key="13">
    <source>
        <dbReference type="Proteomes" id="UP000429811"/>
    </source>
</evidence>
<dbReference type="Pfam" id="PF00271">
    <property type="entry name" value="Helicase_C"/>
    <property type="match status" value="1"/>
</dbReference>
<dbReference type="GO" id="GO:0003684">
    <property type="term" value="F:damaged DNA binding"/>
    <property type="evidence" value="ECO:0007669"/>
    <property type="project" value="InterPro"/>
</dbReference>
<dbReference type="InterPro" id="IPR001650">
    <property type="entry name" value="Helicase_C-like"/>
</dbReference>
<dbReference type="SUPFAM" id="SSF52540">
    <property type="entry name" value="P-loop containing nucleoside triphosphate hydrolases"/>
    <property type="match status" value="4"/>
</dbReference>
<evidence type="ECO:0000256" key="8">
    <source>
        <dbReference type="ARBA" id="ARBA00023204"/>
    </source>
</evidence>
<keyword evidence="4 9" id="KW-0378">Hydrolase</keyword>
<dbReference type="GO" id="GO:0005524">
    <property type="term" value="F:ATP binding"/>
    <property type="evidence" value="ECO:0007669"/>
    <property type="project" value="UniProtKB-UniRule"/>
</dbReference>
<dbReference type="PROSITE" id="PS51194">
    <property type="entry name" value="HELICASE_CTER"/>
    <property type="match status" value="1"/>
</dbReference>
<evidence type="ECO:0000256" key="2">
    <source>
        <dbReference type="ARBA" id="ARBA00022741"/>
    </source>
</evidence>
<dbReference type="InterPro" id="IPR005118">
    <property type="entry name" value="TRCF_C"/>
</dbReference>
<dbReference type="Pfam" id="PF17757">
    <property type="entry name" value="UvrB_inter"/>
    <property type="match status" value="1"/>
</dbReference>
<dbReference type="Gene3D" id="2.40.10.170">
    <property type="match status" value="1"/>
</dbReference>
<feature type="domain" description="Helicase C-terminal" evidence="11">
    <location>
        <begin position="820"/>
        <end position="975"/>
    </location>
</feature>
<dbReference type="InterPro" id="IPR003711">
    <property type="entry name" value="CarD-like/TRCF_RID"/>
</dbReference>
<dbReference type="GO" id="GO:0000716">
    <property type="term" value="P:transcription-coupled nucleotide-excision repair, DNA damage recognition"/>
    <property type="evidence" value="ECO:0007669"/>
    <property type="project" value="UniProtKB-UniRule"/>
</dbReference>
<evidence type="ECO:0000259" key="11">
    <source>
        <dbReference type="PROSITE" id="PS51194"/>
    </source>
</evidence>
<organism evidence="12 13">
    <name type="scientific">Flavonifractor plautii</name>
    <name type="common">Fusobacterium plautii</name>
    <dbReference type="NCBI Taxonomy" id="292800"/>
    <lineage>
        <taxon>Bacteria</taxon>
        <taxon>Bacillati</taxon>
        <taxon>Bacillota</taxon>
        <taxon>Clostridia</taxon>
        <taxon>Eubacteriales</taxon>
        <taxon>Oscillospiraceae</taxon>
        <taxon>Flavonifractor</taxon>
    </lineage>
</organism>
<dbReference type="Pfam" id="PF00270">
    <property type="entry name" value="DEAD"/>
    <property type="match status" value="1"/>
</dbReference>
<dbReference type="PROSITE" id="PS51192">
    <property type="entry name" value="HELICASE_ATP_BIND_1"/>
    <property type="match status" value="1"/>
</dbReference>
<name>A0A6I2RFX3_FLAPL</name>
<dbReference type="GO" id="GO:0006355">
    <property type="term" value="P:regulation of DNA-templated transcription"/>
    <property type="evidence" value="ECO:0007669"/>
    <property type="project" value="UniProtKB-UniRule"/>
</dbReference>
<reference evidence="12 13" key="1">
    <citation type="journal article" date="2019" name="Nat. Med.">
        <title>A library of human gut bacterial isolates paired with longitudinal multiomics data enables mechanistic microbiome research.</title>
        <authorList>
            <person name="Poyet M."/>
            <person name="Groussin M."/>
            <person name="Gibbons S.M."/>
            <person name="Avila-Pacheco J."/>
            <person name="Jiang X."/>
            <person name="Kearney S.M."/>
            <person name="Perrotta A.R."/>
            <person name="Berdy B."/>
            <person name="Zhao S."/>
            <person name="Lieberman T.D."/>
            <person name="Swanson P.K."/>
            <person name="Smith M."/>
            <person name="Roesemann S."/>
            <person name="Alexander J.E."/>
            <person name="Rich S.A."/>
            <person name="Livny J."/>
            <person name="Vlamakis H."/>
            <person name="Clish C."/>
            <person name="Bullock K."/>
            <person name="Deik A."/>
            <person name="Scott J."/>
            <person name="Pierce K.A."/>
            <person name="Xavier R.J."/>
            <person name="Alm E.J."/>
        </authorList>
    </citation>
    <scope>NUCLEOTIDE SEQUENCE [LARGE SCALE GENOMIC DNA]</scope>
    <source>
        <strain evidence="12 13">BIOML-A5</strain>
    </source>
</reference>
<gene>
    <name evidence="9 12" type="primary">mfd</name>
    <name evidence="12" type="ORF">GKE90_08415</name>
</gene>
<dbReference type="HAMAP" id="MF_00969">
    <property type="entry name" value="TRCF"/>
    <property type="match status" value="1"/>
</dbReference>
<dbReference type="SMART" id="SM01058">
    <property type="entry name" value="CarD_TRCF"/>
    <property type="match status" value="1"/>
</dbReference>
<dbReference type="SMART" id="SM00487">
    <property type="entry name" value="DEXDc"/>
    <property type="match status" value="1"/>
</dbReference>
<keyword evidence="2 9" id="KW-0547">Nucleotide-binding</keyword>
<dbReference type="SMART" id="SM00490">
    <property type="entry name" value="HELICc"/>
    <property type="match status" value="1"/>
</dbReference>
<dbReference type="SUPFAM" id="SSF143517">
    <property type="entry name" value="TRCF domain-like"/>
    <property type="match status" value="1"/>
</dbReference>
<dbReference type="Gene3D" id="3.40.50.11180">
    <property type="match status" value="1"/>
</dbReference>
<feature type="domain" description="Helicase ATP-binding" evidence="10">
    <location>
        <begin position="638"/>
        <end position="799"/>
    </location>
</feature>
<keyword evidence="6 9" id="KW-0067">ATP-binding</keyword>
<comment type="caution">
    <text evidence="12">The sequence shown here is derived from an EMBL/GenBank/DDBJ whole genome shotgun (WGS) entry which is preliminary data.</text>
</comment>
<dbReference type="InterPro" id="IPR047112">
    <property type="entry name" value="RecG/Mfd"/>
</dbReference>
<keyword evidence="8 9" id="KW-0234">DNA repair</keyword>
<evidence type="ECO:0000313" key="12">
    <source>
        <dbReference type="EMBL" id="MSB48718.1"/>
    </source>
</evidence>
<accession>A0A6I2RFX3</accession>
<dbReference type="NCBIfam" id="TIGR00580">
    <property type="entry name" value="mfd"/>
    <property type="match status" value="1"/>
</dbReference>
<dbReference type="Pfam" id="PF03461">
    <property type="entry name" value="TRCF"/>
    <property type="match status" value="1"/>
</dbReference>
<proteinExistence type="inferred from homology"/>
<sequence length="1170" mass="129988">MKPLLSALNDIPEYRSLLAAIDNGACPAAFSGLSAVHRAHFAAGIRQELNHPVVVVCADEGEAERMARDLAALSGEAVRTLSAREFTFHNAAVVSRQYEHRRLSTLRALAAGECPLLVCTVESILQRTIPKTLLTQAAQVLRMGERHDLGELAGTLAAAGYTRCEQVEGVGQFALRGGILDFFSPAHPKPVRVEFFGDEIDAMGLFDPDTQRRIENLGAAEILPAAEVLPQFTPGGYGGLLEGLDRLISQAKRRKGNETLVQTLEEDRERLAASTAFPAMDRYIALIYPVMATAADYFPEDAVVVLSESPRVAERGKSYLWQLGEDAKALMERGELAGELADFARTFEELTEVLADWPVCYLDAFTSSRYPQRPRTLLNLLTKQLPSYGASLETAVSDLAHYVSDGFRTVVLVSSEQRALNLQALLREQKMTTAVDFQLHELPGYGKAVIAVGGLTAGMEYPVGRFAVLTEGQSLLGKKRRSKPVTNRQKLGSYADLSPGDLVVHEHHGVGRFLEMTKMTVDGVQKDYVKIAYAGADVLYVPATQLDLVSKYIGSGEDAQETRKLSRLGGTDWEKAKTRAKKAVKDLAKGLIQLYAERQRQPGFAFSPDSPWMKEFEDEFEYAETDDQLRCIAEIKQDMEQARPMDRLLCGDVGYGKTEVAFRAIMKCVLDGKQAAILVPTTVLARQHYLTAKQRFAKHPVEIDVVSRFRTQTQMKDTLRRLEQGGIDLLIGTHRLFQKDVKFKDLGLLVIDEEQRFGVQHKEKLKELSKQVDVLTLSATPIPRTLNMALSGIRDMSTLEEPPMDRQPVQTYVLEHDWGVLSDAMRRELERGGQVYYLHNRVETITRTAARIKEMLGEDVAVAVAHGKMSQEELNDVMTRMSDGEVDVLVCTTIIETGIDIANANTLIIEDADHMGLAQLHQIRGRVGRSTRRAYAYLTYRRGKVLTEVASKRLGAIREFAEFGSGFKIAMRDLEIRGAGNVLGPEQSGFLLSVGYDMYLKLLEEAVLEERGEKPERPTECAADLSVAASIPDRYVPSPEQRMDLYRRIAAIRSEADADDVMDELIDRYGDPPRTVNNLISVALLRADAARNGISQIDQKGANLNFYLDQFDLQRVSALCGLEKYRSRLLFSAGERPYLALRLKKGEDALKFGRKLVEDYAKTAPAETEG</sequence>
<evidence type="ECO:0000256" key="5">
    <source>
        <dbReference type="ARBA" id="ARBA00022806"/>
    </source>
</evidence>
<comment type="similarity">
    <text evidence="9">In the C-terminal section; belongs to the helicase family. RecG subfamily.</text>
</comment>
<keyword evidence="7 9" id="KW-0238">DNA-binding</keyword>
<evidence type="ECO:0000256" key="1">
    <source>
        <dbReference type="ARBA" id="ARBA00022490"/>
    </source>
</evidence>
<dbReference type="PANTHER" id="PTHR47964">
    <property type="entry name" value="ATP-DEPENDENT DNA HELICASE HOMOLOG RECG, CHLOROPLASTIC"/>
    <property type="match status" value="1"/>
</dbReference>
<keyword evidence="3 9" id="KW-0227">DNA damage</keyword>
<dbReference type="InterPro" id="IPR037235">
    <property type="entry name" value="TRCF-like_C_D7"/>
</dbReference>
<comment type="similarity">
    <text evidence="9">In the N-terminal section; belongs to the UvrB family.</text>
</comment>
<dbReference type="SMART" id="SM00982">
    <property type="entry name" value="TRCF"/>
    <property type="match status" value="1"/>
</dbReference>
<comment type="subcellular location">
    <subcellularLocation>
        <location evidence="9">Cytoplasm</location>
    </subcellularLocation>
</comment>
<dbReference type="InterPro" id="IPR036101">
    <property type="entry name" value="CarD-like/TRCF_RID_sf"/>
</dbReference>
<dbReference type="GO" id="GO:0005737">
    <property type="term" value="C:cytoplasm"/>
    <property type="evidence" value="ECO:0007669"/>
    <property type="project" value="UniProtKB-SubCell"/>
</dbReference>
<dbReference type="InterPro" id="IPR027417">
    <property type="entry name" value="P-loop_NTPase"/>
</dbReference>
<dbReference type="Gene3D" id="3.30.2060.10">
    <property type="entry name" value="Penicillin-binding protein 1b domain"/>
    <property type="match status" value="1"/>
</dbReference>
<evidence type="ECO:0000256" key="3">
    <source>
        <dbReference type="ARBA" id="ARBA00022763"/>
    </source>
</evidence>
<dbReference type="Gene3D" id="3.90.1150.50">
    <property type="entry name" value="Transcription-repair-coupling factor, D7 domain"/>
    <property type="match status" value="1"/>
</dbReference>
<evidence type="ECO:0000256" key="7">
    <source>
        <dbReference type="ARBA" id="ARBA00023125"/>
    </source>
</evidence>
<dbReference type="InterPro" id="IPR041471">
    <property type="entry name" value="UvrB_inter"/>
</dbReference>
<dbReference type="InterPro" id="IPR014001">
    <property type="entry name" value="Helicase_ATP-bd"/>
</dbReference>
<dbReference type="PANTHER" id="PTHR47964:SF1">
    <property type="entry name" value="ATP-DEPENDENT DNA HELICASE HOMOLOG RECG, CHLOROPLASTIC"/>
    <property type="match status" value="1"/>
</dbReference>
<evidence type="ECO:0000256" key="6">
    <source>
        <dbReference type="ARBA" id="ARBA00022840"/>
    </source>
</evidence>
<evidence type="ECO:0000259" key="10">
    <source>
        <dbReference type="PROSITE" id="PS51192"/>
    </source>
</evidence>
<dbReference type="Proteomes" id="UP000429811">
    <property type="component" value="Unassembled WGS sequence"/>
</dbReference>
<dbReference type="InterPro" id="IPR011545">
    <property type="entry name" value="DEAD/DEAH_box_helicase_dom"/>
</dbReference>
<dbReference type="EC" id="3.6.4.-" evidence="9"/>